<evidence type="ECO:0000313" key="4">
    <source>
        <dbReference type="Proteomes" id="UP000002432"/>
    </source>
</evidence>
<protein>
    <recommendedName>
        <fullName evidence="2">DinB-like domain-containing protein</fullName>
    </recommendedName>
</protein>
<dbReference type="KEGG" id="aba:Acid345_1351"/>
<feature type="domain" description="DinB-like" evidence="2">
    <location>
        <begin position="55"/>
        <end position="161"/>
    </location>
</feature>
<dbReference type="Proteomes" id="UP000002432">
    <property type="component" value="Chromosome"/>
</dbReference>
<dbReference type="HOGENOM" id="CLU_107587_1_0_0"/>
<dbReference type="OrthoDB" id="9798830at2"/>
<accession>Q1IRZ7</accession>
<keyword evidence="1" id="KW-0732">Signal</keyword>
<evidence type="ECO:0000313" key="3">
    <source>
        <dbReference type="EMBL" id="ABF40353.1"/>
    </source>
</evidence>
<dbReference type="InterPro" id="IPR024775">
    <property type="entry name" value="DinB-like"/>
</dbReference>
<keyword evidence="4" id="KW-1185">Reference proteome</keyword>
<dbReference type="InterPro" id="IPR034660">
    <property type="entry name" value="DinB/YfiT-like"/>
</dbReference>
<dbReference type="Gene3D" id="1.20.120.450">
    <property type="entry name" value="dinb family like domain"/>
    <property type="match status" value="1"/>
</dbReference>
<gene>
    <name evidence="3" type="ordered locus">Acid345_1351</name>
</gene>
<reference evidence="3 4" key="1">
    <citation type="journal article" date="2009" name="Appl. Environ. Microbiol.">
        <title>Three genomes from the phylum Acidobacteria provide insight into the lifestyles of these microorganisms in soils.</title>
        <authorList>
            <person name="Ward N.L."/>
            <person name="Challacombe J.F."/>
            <person name="Janssen P.H."/>
            <person name="Henrissat B."/>
            <person name="Coutinho P.M."/>
            <person name="Wu M."/>
            <person name="Xie G."/>
            <person name="Haft D.H."/>
            <person name="Sait M."/>
            <person name="Badger J."/>
            <person name="Barabote R.D."/>
            <person name="Bradley B."/>
            <person name="Brettin T.S."/>
            <person name="Brinkac L.M."/>
            <person name="Bruce D."/>
            <person name="Creasy T."/>
            <person name="Daugherty S.C."/>
            <person name="Davidsen T.M."/>
            <person name="DeBoy R.T."/>
            <person name="Detter J.C."/>
            <person name="Dodson R.J."/>
            <person name="Durkin A.S."/>
            <person name="Ganapathy A."/>
            <person name="Gwinn-Giglio M."/>
            <person name="Han C.S."/>
            <person name="Khouri H."/>
            <person name="Kiss H."/>
            <person name="Kothari S.P."/>
            <person name="Madupu R."/>
            <person name="Nelson K.E."/>
            <person name="Nelson W.C."/>
            <person name="Paulsen I."/>
            <person name="Penn K."/>
            <person name="Ren Q."/>
            <person name="Rosovitz M.J."/>
            <person name="Selengut J.D."/>
            <person name="Shrivastava S."/>
            <person name="Sullivan S.A."/>
            <person name="Tapia R."/>
            <person name="Thompson L.S."/>
            <person name="Watkins K.L."/>
            <person name="Yang Q."/>
            <person name="Yu C."/>
            <person name="Zafar N."/>
            <person name="Zhou L."/>
            <person name="Kuske C.R."/>
        </authorList>
    </citation>
    <scope>NUCLEOTIDE SEQUENCE [LARGE SCALE GENOMIC DNA]</scope>
    <source>
        <strain evidence="3 4">Ellin345</strain>
    </source>
</reference>
<evidence type="ECO:0000256" key="1">
    <source>
        <dbReference type="SAM" id="SignalP"/>
    </source>
</evidence>
<dbReference type="STRING" id="204669.Acid345_1351"/>
<dbReference type="AlphaFoldDB" id="Q1IRZ7"/>
<dbReference type="EnsemblBacteria" id="ABF40353">
    <property type="protein sequence ID" value="ABF40353"/>
    <property type="gene ID" value="Acid345_1351"/>
</dbReference>
<feature type="chain" id="PRO_5004191912" description="DinB-like domain-containing protein" evidence="1">
    <location>
        <begin position="20"/>
        <end position="181"/>
    </location>
</feature>
<sequence length="181" mass="20228">MKRLLSLVVLVLAAVPVFAQDAPQKPKPVTMKDLLLQELHETHNQKNWFVSVKDATAGLTAEQSTFVQGKGNHSPGQLLYHMTFWNSQALIQLKGEKPPKFDGNNDETFTKYDPKNWDATLKQFDDDMTAIEKIVEGADDAKLAKIASTLSRIAEHNAYHTGEIVAMRKLQGSWNPDQGVK</sequence>
<dbReference type="EMBL" id="CP000360">
    <property type="protein sequence ID" value="ABF40353.1"/>
    <property type="molecule type" value="Genomic_DNA"/>
</dbReference>
<dbReference type="SUPFAM" id="SSF109854">
    <property type="entry name" value="DinB/YfiT-like putative metalloenzymes"/>
    <property type="match status" value="1"/>
</dbReference>
<dbReference type="RefSeq" id="WP_011522155.1">
    <property type="nucleotide sequence ID" value="NC_008009.1"/>
</dbReference>
<dbReference type="Pfam" id="PF12867">
    <property type="entry name" value="DinB_2"/>
    <property type="match status" value="1"/>
</dbReference>
<evidence type="ECO:0000259" key="2">
    <source>
        <dbReference type="Pfam" id="PF12867"/>
    </source>
</evidence>
<name>Q1IRZ7_KORVE</name>
<organism evidence="3 4">
    <name type="scientific">Koribacter versatilis (strain Ellin345)</name>
    <dbReference type="NCBI Taxonomy" id="204669"/>
    <lineage>
        <taxon>Bacteria</taxon>
        <taxon>Pseudomonadati</taxon>
        <taxon>Acidobacteriota</taxon>
        <taxon>Terriglobia</taxon>
        <taxon>Terriglobales</taxon>
        <taxon>Candidatus Korobacteraceae</taxon>
        <taxon>Candidatus Korobacter</taxon>
    </lineage>
</organism>
<dbReference type="eggNOG" id="COG2318">
    <property type="taxonomic scope" value="Bacteria"/>
</dbReference>
<proteinExistence type="predicted"/>
<feature type="signal peptide" evidence="1">
    <location>
        <begin position="1"/>
        <end position="19"/>
    </location>
</feature>